<dbReference type="AlphaFoldDB" id="A0A1V4HBQ9"/>
<dbReference type="Pfam" id="PF00496">
    <property type="entry name" value="SBP_bac_5"/>
    <property type="match status" value="1"/>
</dbReference>
<organism evidence="3 4">
    <name type="scientific">Paenibacillus ferrarius</name>
    <dbReference type="NCBI Taxonomy" id="1469647"/>
    <lineage>
        <taxon>Bacteria</taxon>
        <taxon>Bacillati</taxon>
        <taxon>Bacillota</taxon>
        <taxon>Bacilli</taxon>
        <taxon>Bacillales</taxon>
        <taxon>Paenibacillaceae</taxon>
        <taxon>Paenibacillus</taxon>
    </lineage>
</organism>
<accession>A0A1V4HBQ9</accession>
<dbReference type="PANTHER" id="PTHR30290">
    <property type="entry name" value="PERIPLASMIC BINDING COMPONENT OF ABC TRANSPORTER"/>
    <property type="match status" value="1"/>
</dbReference>
<protein>
    <recommendedName>
        <fullName evidence="2">Solute-binding protein family 5 domain-containing protein</fullName>
    </recommendedName>
</protein>
<comment type="caution">
    <text evidence="3">The sequence shown here is derived from an EMBL/GenBank/DDBJ whole genome shotgun (WGS) entry which is preliminary data.</text>
</comment>
<dbReference type="GO" id="GO:0042597">
    <property type="term" value="C:periplasmic space"/>
    <property type="evidence" value="ECO:0007669"/>
    <property type="project" value="UniProtKB-ARBA"/>
</dbReference>
<evidence type="ECO:0000259" key="2">
    <source>
        <dbReference type="Pfam" id="PF00496"/>
    </source>
</evidence>
<dbReference type="STRING" id="1469647.BC351_09195"/>
<dbReference type="RefSeq" id="WP_079419166.1">
    <property type="nucleotide sequence ID" value="NZ_MBTG01000045.1"/>
</dbReference>
<evidence type="ECO:0000313" key="3">
    <source>
        <dbReference type="EMBL" id="OPH48621.1"/>
    </source>
</evidence>
<feature type="domain" description="Solute-binding protein family 5" evidence="2">
    <location>
        <begin position="94"/>
        <end position="447"/>
    </location>
</feature>
<dbReference type="GO" id="GO:0043190">
    <property type="term" value="C:ATP-binding cassette (ABC) transporter complex"/>
    <property type="evidence" value="ECO:0007669"/>
    <property type="project" value="InterPro"/>
</dbReference>
<dbReference type="Gene3D" id="3.40.190.10">
    <property type="entry name" value="Periplasmic binding protein-like II"/>
    <property type="match status" value="1"/>
</dbReference>
<dbReference type="PROSITE" id="PS51257">
    <property type="entry name" value="PROKAR_LIPOPROTEIN"/>
    <property type="match status" value="1"/>
</dbReference>
<dbReference type="GO" id="GO:0015833">
    <property type="term" value="P:peptide transport"/>
    <property type="evidence" value="ECO:0007669"/>
    <property type="project" value="TreeGrafter"/>
</dbReference>
<dbReference type="InterPro" id="IPR000914">
    <property type="entry name" value="SBP_5_dom"/>
</dbReference>
<gene>
    <name evidence="3" type="ORF">BC351_09195</name>
</gene>
<dbReference type="OrthoDB" id="9796817at2"/>
<dbReference type="PIRSF" id="PIRSF002741">
    <property type="entry name" value="MppA"/>
    <property type="match status" value="1"/>
</dbReference>
<evidence type="ECO:0000313" key="4">
    <source>
        <dbReference type="Proteomes" id="UP000190626"/>
    </source>
</evidence>
<dbReference type="InterPro" id="IPR030678">
    <property type="entry name" value="Peptide/Ni-bd"/>
</dbReference>
<dbReference type="EMBL" id="MBTG01000045">
    <property type="protein sequence ID" value="OPH48621.1"/>
    <property type="molecule type" value="Genomic_DNA"/>
</dbReference>
<feature type="chain" id="PRO_5038924357" description="Solute-binding protein family 5 domain-containing protein" evidence="1">
    <location>
        <begin position="27"/>
        <end position="528"/>
    </location>
</feature>
<dbReference type="SUPFAM" id="SSF53850">
    <property type="entry name" value="Periplasmic binding protein-like II"/>
    <property type="match status" value="1"/>
</dbReference>
<keyword evidence="1" id="KW-0732">Signal</keyword>
<proteinExistence type="predicted"/>
<dbReference type="GO" id="GO:1904680">
    <property type="term" value="F:peptide transmembrane transporter activity"/>
    <property type="evidence" value="ECO:0007669"/>
    <property type="project" value="TreeGrafter"/>
</dbReference>
<reference evidence="4" key="1">
    <citation type="submission" date="2016-07" db="EMBL/GenBank/DDBJ databases">
        <authorList>
            <person name="Florea S."/>
            <person name="Webb J.S."/>
            <person name="Jaromczyk J."/>
            <person name="Schardl C.L."/>
        </authorList>
    </citation>
    <scope>NUCLEOTIDE SEQUENCE [LARGE SCALE GENOMIC DNA]</scope>
    <source>
        <strain evidence="4">CY1</strain>
    </source>
</reference>
<feature type="signal peptide" evidence="1">
    <location>
        <begin position="1"/>
        <end position="26"/>
    </location>
</feature>
<evidence type="ECO:0000256" key="1">
    <source>
        <dbReference type="SAM" id="SignalP"/>
    </source>
</evidence>
<sequence>MLKSNKRKYRKIASFLILIVIFVLSACSKPTGTSNVSTNPPTSSTAAVPAKEQVLKYVTLNMPRSLDPVHIDAQRITSDGIAEPLVYQNDDGSIRPWLAKSWKNIEPTLWEVELQPNVKFWSGAVMDAAAVKAALERHQKLNKRGPSQLGGVQFLVKDATHLQIQTPKPDPSFIFKLAAFAIHNAAQADLIGDKFNKEPDLTGFMKPIQFTPGELLIAEAFPGYWGDKPKLQRLESRLGTDGQARLLALKNGDADGDMNVEVDQRVSYEKDSKFQTYFPVGSTSNLWLNIKKVPSLQDPKVRQAINLAVNRKELIDGVNRGFASKATGHFPAGLPYAIETSSDMDKAKSVQLLDEAGWKAGSDGIRAKEGQKLQYKLLTYSVFQPLAVALQSQLKEVGISIELNVVETTASNQMMLDGNFELATYCSCGSATGDIGGQLNSYYHTGIASNYGGYTNPEVDKLLDVLVSEFDGKKQAELAKQIQTKVQQDVPIVYLYNSTRWGAAYNKKVQGVDDNLKTRITPAMYIAQ</sequence>
<dbReference type="InterPro" id="IPR039424">
    <property type="entry name" value="SBP_5"/>
</dbReference>
<dbReference type="Gene3D" id="3.10.105.10">
    <property type="entry name" value="Dipeptide-binding Protein, Domain 3"/>
    <property type="match status" value="1"/>
</dbReference>
<name>A0A1V4HBQ9_9BACL</name>
<keyword evidence="4" id="KW-1185">Reference proteome</keyword>
<dbReference type="Proteomes" id="UP000190626">
    <property type="component" value="Unassembled WGS sequence"/>
</dbReference>